<evidence type="ECO:0000256" key="1">
    <source>
        <dbReference type="ARBA" id="ARBA00000654"/>
    </source>
</evidence>
<keyword evidence="6" id="KW-0456">Lyase</keyword>
<evidence type="ECO:0000256" key="7">
    <source>
        <dbReference type="ARBA" id="ARBA00023277"/>
    </source>
</evidence>
<comment type="pathway">
    <text evidence="2">Carbohydrate acid metabolism; 2-dehydro-3-deoxy-D-gluconate degradation; D-glyceraldehyde 3-phosphate and pyruvate from 2-dehydro-3-deoxy-D-gluconate: step 2/2.</text>
</comment>
<evidence type="ECO:0000256" key="4">
    <source>
        <dbReference type="ARBA" id="ARBA00011233"/>
    </source>
</evidence>
<dbReference type="PANTHER" id="PTHR30246">
    <property type="entry name" value="2-KETO-3-DEOXY-6-PHOSPHOGLUCONATE ALDOLASE"/>
    <property type="match status" value="1"/>
</dbReference>
<sequence length="225" mass="22759">MTAPGGGSPLDRAPVIPVVQLPEDVEPAQAGREVATALLAGGIPVIEITLRSEGALAAVTAVRELVPDVLVGAGTVLDVGQLEAAVEAGAQFVVTPGTTAALRQALTDLPVPALPGAATVSEVMALRDAGFDEVKVFPAEPLGGPAFVRSVLAPLREVRVCPTGGITAARAAAYLEIERVPCVGGSWLTPAELVRTGDWAGITRRAQHATTTLGSALASPASVEQ</sequence>
<keyword evidence="9" id="KW-1185">Reference proteome</keyword>
<reference evidence="8 9" key="1">
    <citation type="submission" date="2018-03" db="EMBL/GenBank/DDBJ databases">
        <title>Genomic Encyclopedia of Archaeal and Bacterial Type Strains, Phase II (KMG-II): from individual species to whole genera.</title>
        <authorList>
            <person name="Goeker M."/>
        </authorList>
    </citation>
    <scope>NUCLEOTIDE SEQUENCE [LARGE SCALE GENOMIC DNA]</scope>
    <source>
        <strain evidence="8 9">ATCC BAA-1496</strain>
    </source>
</reference>
<dbReference type="GO" id="GO:0008675">
    <property type="term" value="F:2-dehydro-3-deoxy-phosphogluconate aldolase activity"/>
    <property type="evidence" value="ECO:0007669"/>
    <property type="project" value="UniProtKB-EC"/>
</dbReference>
<keyword evidence="7" id="KW-0119">Carbohydrate metabolism</keyword>
<evidence type="ECO:0000256" key="5">
    <source>
        <dbReference type="ARBA" id="ARBA00013063"/>
    </source>
</evidence>
<proteinExistence type="inferred from homology"/>
<dbReference type="CDD" id="cd00452">
    <property type="entry name" value="KDPG_aldolase"/>
    <property type="match status" value="1"/>
</dbReference>
<evidence type="ECO:0000313" key="9">
    <source>
        <dbReference type="Proteomes" id="UP000237822"/>
    </source>
</evidence>
<dbReference type="PROSITE" id="PS00159">
    <property type="entry name" value="ALDOLASE_KDPG_KHG_1"/>
    <property type="match status" value="1"/>
</dbReference>
<dbReference type="EMBL" id="PVTI01000012">
    <property type="protein sequence ID" value="PRY58239.1"/>
    <property type="molecule type" value="Genomic_DNA"/>
</dbReference>
<dbReference type="Gene3D" id="3.20.20.70">
    <property type="entry name" value="Aldolase class I"/>
    <property type="match status" value="1"/>
</dbReference>
<comment type="similarity">
    <text evidence="3">Belongs to the KHG/KDPG aldolase family.</text>
</comment>
<evidence type="ECO:0000256" key="6">
    <source>
        <dbReference type="ARBA" id="ARBA00023239"/>
    </source>
</evidence>
<dbReference type="PANTHER" id="PTHR30246:SF1">
    <property type="entry name" value="2-DEHYDRO-3-DEOXY-6-PHOSPHOGALACTONATE ALDOLASE-RELATED"/>
    <property type="match status" value="1"/>
</dbReference>
<comment type="caution">
    <text evidence="8">The sequence shown here is derived from an EMBL/GenBank/DDBJ whole genome shotgun (WGS) entry which is preliminary data.</text>
</comment>
<dbReference type="EC" id="4.1.2.14" evidence="5"/>
<dbReference type="Proteomes" id="UP000237822">
    <property type="component" value="Unassembled WGS sequence"/>
</dbReference>
<evidence type="ECO:0000313" key="8">
    <source>
        <dbReference type="EMBL" id="PRY58239.1"/>
    </source>
</evidence>
<dbReference type="InterPro" id="IPR013785">
    <property type="entry name" value="Aldolase_TIM"/>
</dbReference>
<dbReference type="InterPro" id="IPR000887">
    <property type="entry name" value="Aldlse_KDPG_KHG"/>
</dbReference>
<evidence type="ECO:0000256" key="2">
    <source>
        <dbReference type="ARBA" id="ARBA00004736"/>
    </source>
</evidence>
<organism evidence="8 9">
    <name type="scientific">Knoellia remsis</name>
    <dbReference type="NCBI Taxonomy" id="407159"/>
    <lineage>
        <taxon>Bacteria</taxon>
        <taxon>Bacillati</taxon>
        <taxon>Actinomycetota</taxon>
        <taxon>Actinomycetes</taxon>
        <taxon>Micrococcales</taxon>
        <taxon>Intrasporangiaceae</taxon>
        <taxon>Knoellia</taxon>
    </lineage>
</organism>
<dbReference type="OrthoDB" id="9805177at2"/>
<comment type="catalytic activity">
    <reaction evidence="1">
        <text>2-dehydro-3-deoxy-6-phospho-D-gluconate = D-glyceraldehyde 3-phosphate + pyruvate</text>
        <dbReference type="Rhea" id="RHEA:17089"/>
        <dbReference type="ChEBI" id="CHEBI:15361"/>
        <dbReference type="ChEBI" id="CHEBI:57569"/>
        <dbReference type="ChEBI" id="CHEBI:59776"/>
        <dbReference type="EC" id="4.1.2.14"/>
    </reaction>
</comment>
<dbReference type="InterPro" id="IPR031337">
    <property type="entry name" value="KDPG/KHG_AS_1"/>
</dbReference>
<dbReference type="AlphaFoldDB" id="A0A2T0UJX1"/>
<evidence type="ECO:0000256" key="3">
    <source>
        <dbReference type="ARBA" id="ARBA00006906"/>
    </source>
</evidence>
<dbReference type="Pfam" id="PF01081">
    <property type="entry name" value="Aldolase"/>
    <property type="match status" value="1"/>
</dbReference>
<accession>A0A2T0UJX1</accession>
<dbReference type="RefSeq" id="WP_106297573.1">
    <property type="nucleotide sequence ID" value="NZ_PVTI01000012.1"/>
</dbReference>
<name>A0A2T0UJX1_9MICO</name>
<protein>
    <recommendedName>
        <fullName evidence="5">2-dehydro-3-deoxy-phosphogluconate aldolase</fullName>
        <ecNumber evidence="5">4.1.2.14</ecNumber>
    </recommendedName>
</protein>
<comment type="subunit">
    <text evidence="4">Homotrimer.</text>
</comment>
<dbReference type="NCBIfam" id="TIGR01182">
    <property type="entry name" value="eda"/>
    <property type="match status" value="1"/>
</dbReference>
<gene>
    <name evidence="8" type="ORF">BCF74_11256</name>
</gene>
<dbReference type="SUPFAM" id="SSF51569">
    <property type="entry name" value="Aldolase"/>
    <property type="match status" value="1"/>
</dbReference>